<feature type="compositionally biased region" description="Low complexity" evidence="1">
    <location>
        <begin position="409"/>
        <end position="422"/>
    </location>
</feature>
<organism evidence="3">
    <name type="scientific">Darwinula stevensoni</name>
    <dbReference type="NCBI Taxonomy" id="69355"/>
    <lineage>
        <taxon>Eukaryota</taxon>
        <taxon>Metazoa</taxon>
        <taxon>Ecdysozoa</taxon>
        <taxon>Arthropoda</taxon>
        <taxon>Crustacea</taxon>
        <taxon>Oligostraca</taxon>
        <taxon>Ostracoda</taxon>
        <taxon>Podocopa</taxon>
        <taxon>Podocopida</taxon>
        <taxon>Darwinulocopina</taxon>
        <taxon>Darwinuloidea</taxon>
        <taxon>Darwinulidae</taxon>
        <taxon>Darwinula</taxon>
    </lineage>
</organism>
<dbReference type="AlphaFoldDB" id="A0A7R8WZ21"/>
<dbReference type="EMBL" id="LR899589">
    <property type="protein sequence ID" value="CAD7240891.1"/>
    <property type="molecule type" value="Genomic_DNA"/>
</dbReference>
<feature type="compositionally biased region" description="Polar residues" evidence="1">
    <location>
        <begin position="432"/>
        <end position="448"/>
    </location>
</feature>
<gene>
    <name evidence="3" type="ORF">DSTB1V02_LOCUS893</name>
</gene>
<dbReference type="Pfam" id="PF25602">
    <property type="entry name" value="WDR47_COR"/>
    <property type="match status" value="1"/>
</dbReference>
<evidence type="ECO:0000313" key="4">
    <source>
        <dbReference type="Proteomes" id="UP000677054"/>
    </source>
</evidence>
<proteinExistence type="predicted"/>
<feature type="domain" description="CTLH" evidence="2">
    <location>
        <begin position="46"/>
        <end position="103"/>
    </location>
</feature>
<feature type="compositionally biased region" description="Basic and acidic residues" evidence="1">
    <location>
        <begin position="481"/>
        <end position="491"/>
    </location>
</feature>
<dbReference type="EMBL" id="CAJPEV010000072">
    <property type="protein sequence ID" value="CAG0880081.1"/>
    <property type="molecule type" value="Genomic_DNA"/>
</dbReference>
<name>A0A7R8WZ21_9CRUS</name>
<sequence>MPGTGAHLSLKEEDVVKLSLEFLNNRDLHITQLSLERETGVINGSYSDDLLFLRQLILDGQWEDVLEFIQPLESIDGFDARKFRYIILKHKYVELLCIKSEAGQLANMESAMEEVVKVLNDLEGVCPSKEEHSNLCLLLTMSKLSDEAEFRDWNPSTARVQCFRAIYPLVEKFLVDKKPITPMSKNDRLMQLIIKGLLYESCVEYCQLKATSTNGTQAGEMQFAKLLGPNTGFSDADLSLLSWLQSIPSQTFTCPFEQKTLNVDVERLEKPSLETSWTEHMLVTPIKPKIFPYSAMPYTRPRSADIMSRSLNIILENGLPSTVMPLGMNPTRNSLMVLSVGEMSRSLASFHLSGNKKSMNTSVDKLFEDSHESVFTSNINNSNCDLPPIMERGELPRPPRRKRSKSPEKGGSPSRATSSSRRPLPPTPDDSMSPNDSPRASRDSTPSASGDLLREYQRQKQNRVGPHVQTDEVQLNGGDPGLRRSRLDGSPRRIRTNGDELQASQKPQTVQKEK</sequence>
<dbReference type="SMART" id="SM00668">
    <property type="entry name" value="CTLH"/>
    <property type="match status" value="1"/>
</dbReference>
<dbReference type="PROSITE" id="PS50897">
    <property type="entry name" value="CTLH"/>
    <property type="match status" value="1"/>
</dbReference>
<dbReference type="Proteomes" id="UP000677054">
    <property type="component" value="Unassembled WGS sequence"/>
</dbReference>
<dbReference type="PANTHER" id="PTHR19863">
    <property type="entry name" value="NEMITIN (NEURONAL ENRICHED MAP INTERACTING PROTEIN) HOMOLOG"/>
    <property type="match status" value="1"/>
</dbReference>
<dbReference type="PANTHER" id="PTHR19863:SF11">
    <property type="entry name" value="WD REPEAT-CONTAINING PROTEIN 47-LIKE PROTEIN"/>
    <property type="match status" value="1"/>
</dbReference>
<evidence type="ECO:0000259" key="2">
    <source>
        <dbReference type="PROSITE" id="PS50897"/>
    </source>
</evidence>
<protein>
    <recommendedName>
        <fullName evidence="2">CTLH domain-containing protein</fullName>
    </recommendedName>
</protein>
<dbReference type="InterPro" id="IPR040067">
    <property type="entry name" value="WDR47"/>
</dbReference>
<evidence type="ECO:0000313" key="3">
    <source>
        <dbReference type="EMBL" id="CAD7240891.1"/>
    </source>
</evidence>
<feature type="compositionally biased region" description="Polar residues" evidence="1">
    <location>
        <begin position="502"/>
        <end position="514"/>
    </location>
</feature>
<dbReference type="OrthoDB" id="187712at2759"/>
<reference evidence="3" key="1">
    <citation type="submission" date="2020-11" db="EMBL/GenBank/DDBJ databases">
        <authorList>
            <person name="Tran Van P."/>
        </authorList>
    </citation>
    <scope>NUCLEOTIDE SEQUENCE</scope>
</reference>
<dbReference type="InterPro" id="IPR006595">
    <property type="entry name" value="CTLH_C"/>
</dbReference>
<evidence type="ECO:0000256" key="1">
    <source>
        <dbReference type="SAM" id="MobiDB-lite"/>
    </source>
</evidence>
<feature type="region of interest" description="Disordered" evidence="1">
    <location>
        <begin position="376"/>
        <end position="514"/>
    </location>
</feature>
<keyword evidence="4" id="KW-1185">Reference proteome</keyword>
<accession>A0A7R8WZ21</accession>
<dbReference type="InterPro" id="IPR057749">
    <property type="entry name" value="WDR47_COR"/>
</dbReference>